<proteinExistence type="predicted"/>
<keyword evidence="1" id="KW-1133">Transmembrane helix</keyword>
<gene>
    <name evidence="2" type="ORF">METZ01_LOCUS337106</name>
</gene>
<name>A0A382QHT8_9ZZZZ</name>
<evidence type="ECO:0000313" key="2">
    <source>
        <dbReference type="EMBL" id="SVC84252.1"/>
    </source>
</evidence>
<feature type="transmembrane region" description="Helical" evidence="1">
    <location>
        <begin position="82"/>
        <end position="102"/>
    </location>
</feature>
<sequence>MQFADGELDESLTAEIEAARIHDKELQSYLEVYETTRSALISVNENEEIPSHINHLIDNFVPEKKQNWLTRLVKKNPFKTSIFSAILASIITLQVPLGILTGTTMAPQMMARGVNIAPDNNVLLMNVNNDNNEVFEASKSESSTSSAYRVPANAEEIGRQLLKALSINPETKEVIIQLEDENIIFIVDGVEAFK</sequence>
<dbReference type="EMBL" id="UINC01114145">
    <property type="protein sequence ID" value="SVC84252.1"/>
    <property type="molecule type" value="Genomic_DNA"/>
</dbReference>
<evidence type="ECO:0000256" key="1">
    <source>
        <dbReference type="SAM" id="Phobius"/>
    </source>
</evidence>
<accession>A0A382QHT8</accession>
<keyword evidence="1" id="KW-0812">Transmembrane</keyword>
<protein>
    <submittedName>
        <fullName evidence="2">Uncharacterized protein</fullName>
    </submittedName>
</protein>
<dbReference type="AlphaFoldDB" id="A0A382QHT8"/>
<keyword evidence="1" id="KW-0472">Membrane</keyword>
<reference evidence="2" key="1">
    <citation type="submission" date="2018-05" db="EMBL/GenBank/DDBJ databases">
        <authorList>
            <person name="Lanie J.A."/>
            <person name="Ng W.-L."/>
            <person name="Kazmierczak K.M."/>
            <person name="Andrzejewski T.M."/>
            <person name="Davidsen T.M."/>
            <person name="Wayne K.J."/>
            <person name="Tettelin H."/>
            <person name="Glass J.I."/>
            <person name="Rusch D."/>
            <person name="Podicherti R."/>
            <person name="Tsui H.-C.T."/>
            <person name="Winkler M.E."/>
        </authorList>
    </citation>
    <scope>NUCLEOTIDE SEQUENCE</scope>
</reference>
<organism evidence="2">
    <name type="scientific">marine metagenome</name>
    <dbReference type="NCBI Taxonomy" id="408172"/>
    <lineage>
        <taxon>unclassified sequences</taxon>
        <taxon>metagenomes</taxon>
        <taxon>ecological metagenomes</taxon>
    </lineage>
</organism>